<dbReference type="SUPFAM" id="SSF55874">
    <property type="entry name" value="ATPase domain of HSP90 chaperone/DNA topoisomerase II/histidine kinase"/>
    <property type="match status" value="1"/>
</dbReference>
<comment type="catalytic activity">
    <reaction evidence="1">
        <text>ATP + protein L-histidine = ADP + protein N-phospho-L-histidine.</text>
        <dbReference type="EC" id="2.7.13.3"/>
    </reaction>
</comment>
<name>A0ABZ0GPV8_9GAMM</name>
<evidence type="ECO:0000313" key="9">
    <source>
        <dbReference type="EMBL" id="WOH37815.1"/>
    </source>
</evidence>
<keyword evidence="7" id="KW-0812">Transmembrane</keyword>
<evidence type="ECO:0000256" key="5">
    <source>
        <dbReference type="ARBA" id="ARBA00022777"/>
    </source>
</evidence>
<dbReference type="Gene3D" id="6.10.340.10">
    <property type="match status" value="1"/>
</dbReference>
<dbReference type="SMART" id="SM00388">
    <property type="entry name" value="HisKA"/>
    <property type="match status" value="1"/>
</dbReference>
<sequence length="493" mass="56418">MKLSLYQRLSLALTFVFIAIASVFYLWSEQVGQQSRYLSQQRLHLSLAANLARDNPLLQTGNYDQSALENLFHTLMVLGPAFEFYFIDPSGNILTYSADQSLIKRQQISLVPIFNLIKNQAPLPILGDDPRHTNRQKIFSAAPVFNGDQLKGYLYVIVAGEQYDTVFNSNQLNRQLKMYMVLTVAAILFLFILMLGLFRYVTNPVRQLQHDMQIFIESRFDKSKVNLTRWKNQSNNEVQLVGCMFVQMVEQINFQFDQLTSTDNERRELLAHISHDLRTPLAAMQGYIETLSLNSANLSAAKKIEFMQTVMRNCQQLNQLIDQIFELAHLESGQVSVEQETFNLVELIYDVVAKFSLQAEKQQINLTISPWQTNVQVYCDIGKLDRVLTNLIENALRHTSAQGEVRLEVNDVDASQCHLSINDNGTGIKKEEIAYIFEPRYRASNAVNNEHKHNGLGLAITKRLLQLLNIEIKVTSRLGKGTRFSFNLRKAQN</sequence>
<accession>A0ABZ0GPV8</accession>
<keyword evidence="6" id="KW-0902">Two-component regulatory system</keyword>
<keyword evidence="4" id="KW-0808">Transferase</keyword>
<dbReference type="RefSeq" id="WP_348396593.1">
    <property type="nucleotide sequence ID" value="NZ_CP136600.1"/>
</dbReference>
<dbReference type="InterPro" id="IPR003594">
    <property type="entry name" value="HATPase_dom"/>
</dbReference>
<dbReference type="Pfam" id="PF00512">
    <property type="entry name" value="HisKA"/>
    <property type="match status" value="1"/>
</dbReference>
<dbReference type="Gene3D" id="3.30.565.10">
    <property type="entry name" value="Histidine kinase-like ATPase, C-terminal domain"/>
    <property type="match status" value="1"/>
</dbReference>
<feature type="domain" description="Histidine kinase" evidence="8">
    <location>
        <begin position="272"/>
        <end position="492"/>
    </location>
</feature>
<dbReference type="PANTHER" id="PTHR43711:SF1">
    <property type="entry name" value="HISTIDINE KINASE 1"/>
    <property type="match status" value="1"/>
</dbReference>
<evidence type="ECO:0000256" key="3">
    <source>
        <dbReference type="ARBA" id="ARBA00022553"/>
    </source>
</evidence>
<dbReference type="Proteomes" id="UP001301442">
    <property type="component" value="Chromosome"/>
</dbReference>
<dbReference type="InterPro" id="IPR036097">
    <property type="entry name" value="HisK_dim/P_sf"/>
</dbReference>
<dbReference type="Gene3D" id="1.10.287.130">
    <property type="match status" value="1"/>
</dbReference>
<evidence type="ECO:0000256" key="6">
    <source>
        <dbReference type="ARBA" id="ARBA00023012"/>
    </source>
</evidence>
<organism evidence="9 10">
    <name type="scientific">Thalassotalea fonticola</name>
    <dbReference type="NCBI Taxonomy" id="3065649"/>
    <lineage>
        <taxon>Bacteria</taxon>
        <taxon>Pseudomonadati</taxon>
        <taxon>Pseudomonadota</taxon>
        <taxon>Gammaproteobacteria</taxon>
        <taxon>Alteromonadales</taxon>
        <taxon>Colwelliaceae</taxon>
        <taxon>Thalassotalea</taxon>
    </lineage>
</organism>
<evidence type="ECO:0000313" key="10">
    <source>
        <dbReference type="Proteomes" id="UP001301442"/>
    </source>
</evidence>
<evidence type="ECO:0000259" key="8">
    <source>
        <dbReference type="PROSITE" id="PS50109"/>
    </source>
</evidence>
<evidence type="ECO:0000256" key="1">
    <source>
        <dbReference type="ARBA" id="ARBA00000085"/>
    </source>
</evidence>
<evidence type="ECO:0000256" key="2">
    <source>
        <dbReference type="ARBA" id="ARBA00012438"/>
    </source>
</evidence>
<dbReference type="Pfam" id="PF02518">
    <property type="entry name" value="HATPase_c"/>
    <property type="match status" value="1"/>
</dbReference>
<dbReference type="SMART" id="SM00387">
    <property type="entry name" value="HATPase_c"/>
    <property type="match status" value="1"/>
</dbReference>
<dbReference type="InterPro" id="IPR004358">
    <property type="entry name" value="Sig_transdc_His_kin-like_C"/>
</dbReference>
<keyword evidence="3" id="KW-0597">Phosphoprotein</keyword>
<evidence type="ECO:0000256" key="4">
    <source>
        <dbReference type="ARBA" id="ARBA00022679"/>
    </source>
</evidence>
<evidence type="ECO:0000256" key="7">
    <source>
        <dbReference type="SAM" id="Phobius"/>
    </source>
</evidence>
<keyword evidence="9" id="KW-0067">ATP-binding</keyword>
<dbReference type="GO" id="GO:0005524">
    <property type="term" value="F:ATP binding"/>
    <property type="evidence" value="ECO:0007669"/>
    <property type="project" value="UniProtKB-KW"/>
</dbReference>
<proteinExistence type="predicted"/>
<keyword evidence="5" id="KW-0418">Kinase</keyword>
<gene>
    <name evidence="9" type="ORF">RI844_00835</name>
</gene>
<keyword evidence="10" id="KW-1185">Reference proteome</keyword>
<dbReference type="InterPro" id="IPR050736">
    <property type="entry name" value="Sensor_HK_Regulatory"/>
</dbReference>
<dbReference type="InterPro" id="IPR005467">
    <property type="entry name" value="His_kinase_dom"/>
</dbReference>
<protein>
    <recommendedName>
        <fullName evidence="2">histidine kinase</fullName>
        <ecNumber evidence="2">2.7.13.3</ecNumber>
    </recommendedName>
</protein>
<dbReference type="CDD" id="cd00082">
    <property type="entry name" value="HisKA"/>
    <property type="match status" value="1"/>
</dbReference>
<keyword evidence="7" id="KW-0472">Membrane</keyword>
<keyword evidence="7" id="KW-1133">Transmembrane helix</keyword>
<dbReference type="InterPro" id="IPR003661">
    <property type="entry name" value="HisK_dim/P_dom"/>
</dbReference>
<feature type="transmembrane region" description="Helical" evidence="7">
    <location>
        <begin position="179"/>
        <end position="201"/>
    </location>
</feature>
<dbReference type="PRINTS" id="PR00344">
    <property type="entry name" value="BCTRLSENSOR"/>
</dbReference>
<dbReference type="EMBL" id="CP136600">
    <property type="protein sequence ID" value="WOH37815.1"/>
    <property type="molecule type" value="Genomic_DNA"/>
</dbReference>
<keyword evidence="9" id="KW-0547">Nucleotide-binding</keyword>
<dbReference type="SUPFAM" id="SSF47384">
    <property type="entry name" value="Homodimeric domain of signal transducing histidine kinase"/>
    <property type="match status" value="1"/>
</dbReference>
<dbReference type="EC" id="2.7.13.3" evidence="2"/>
<dbReference type="PROSITE" id="PS50109">
    <property type="entry name" value="HIS_KIN"/>
    <property type="match status" value="1"/>
</dbReference>
<dbReference type="PANTHER" id="PTHR43711">
    <property type="entry name" value="TWO-COMPONENT HISTIDINE KINASE"/>
    <property type="match status" value="1"/>
</dbReference>
<feature type="transmembrane region" description="Helical" evidence="7">
    <location>
        <begin position="6"/>
        <end position="27"/>
    </location>
</feature>
<dbReference type="CDD" id="cd00075">
    <property type="entry name" value="HATPase"/>
    <property type="match status" value="1"/>
</dbReference>
<reference evidence="9 10" key="1">
    <citation type="submission" date="2023-09" db="EMBL/GenBank/DDBJ databases">
        <authorList>
            <person name="Qi X."/>
        </authorList>
    </citation>
    <scope>NUCLEOTIDE SEQUENCE [LARGE SCALE GENOMIC DNA]</scope>
    <source>
        <strain evidence="9 10">S1-1</strain>
    </source>
</reference>
<dbReference type="InterPro" id="IPR036890">
    <property type="entry name" value="HATPase_C_sf"/>
</dbReference>